<gene>
    <name evidence="1" type="ORF">C4D60_Mb08t14180</name>
</gene>
<accession>A0A4S8K3N6</accession>
<protein>
    <submittedName>
        <fullName evidence="1">Uncharacterized protein</fullName>
    </submittedName>
</protein>
<evidence type="ECO:0000313" key="2">
    <source>
        <dbReference type="Proteomes" id="UP000317650"/>
    </source>
</evidence>
<dbReference type="EMBL" id="PYDT01000002">
    <property type="protein sequence ID" value="THU69416.1"/>
    <property type="molecule type" value="Genomic_DNA"/>
</dbReference>
<keyword evidence="2" id="KW-1185">Reference proteome</keyword>
<reference evidence="1 2" key="1">
    <citation type="journal article" date="2019" name="Nat. Plants">
        <title>Genome sequencing of Musa balbisiana reveals subgenome evolution and function divergence in polyploid bananas.</title>
        <authorList>
            <person name="Yao X."/>
        </authorList>
    </citation>
    <scope>NUCLEOTIDE SEQUENCE [LARGE SCALE GENOMIC DNA]</scope>
    <source>
        <strain evidence="2">cv. DH-PKW</strain>
        <tissue evidence="1">Leaves</tissue>
    </source>
</reference>
<dbReference type="Proteomes" id="UP000317650">
    <property type="component" value="Chromosome 8"/>
</dbReference>
<name>A0A4S8K3N6_MUSBA</name>
<proteinExistence type="predicted"/>
<comment type="caution">
    <text evidence="1">The sequence shown here is derived from an EMBL/GenBank/DDBJ whole genome shotgun (WGS) entry which is preliminary data.</text>
</comment>
<evidence type="ECO:0000313" key="1">
    <source>
        <dbReference type="EMBL" id="THU69416.1"/>
    </source>
</evidence>
<organism evidence="1 2">
    <name type="scientific">Musa balbisiana</name>
    <name type="common">Banana</name>
    <dbReference type="NCBI Taxonomy" id="52838"/>
    <lineage>
        <taxon>Eukaryota</taxon>
        <taxon>Viridiplantae</taxon>
        <taxon>Streptophyta</taxon>
        <taxon>Embryophyta</taxon>
        <taxon>Tracheophyta</taxon>
        <taxon>Spermatophyta</taxon>
        <taxon>Magnoliopsida</taxon>
        <taxon>Liliopsida</taxon>
        <taxon>Zingiberales</taxon>
        <taxon>Musaceae</taxon>
        <taxon>Musa</taxon>
    </lineage>
</organism>
<dbReference type="AlphaFoldDB" id="A0A4S8K3N6"/>
<sequence length="124" mass="14123">MDEDQRRTRACVSSGFSDRLQIRDSSLLVITRDNPNNEVISHSFLQMAWEHRFRIYFDEVKVGGKGAAVYLRTKKTKSSNLRISACLSARARRGEARAPRVCTRQCASMRRHLGAHPNASARFN</sequence>